<keyword evidence="3" id="KW-1003">Cell membrane</keyword>
<sequence length="326" mass="35009">MKHHYWEPPIALYLFLGGLAGGILFLAAIFNSFVVPGYAEVFALPVLVSLVCVAIGCVFLVVDLGQPGVFWRVWTTSKSIIKWGATFLVIAAVFALLFLLAFIGDAWPIFAGLSGLLKPAADFFLIVAGFFGLCIMMYTGIMLSTLKAHAFWATPALPVLFTISAISTGCAAIVLSIGGWPAAMTLESLFVSEIVLEILHVVDIVLVIAELIVLLTMVLSFAGAGNETAKAAARRWVKGSYAGLFWVGMVGLGLVVPLVMYIGGGHSAAATLVAPILVLCGGCLLRFMVVNTDDRAEIPGENRYYNRLAKNDAEFITKWTYGDNQF</sequence>
<evidence type="ECO:0000313" key="8">
    <source>
        <dbReference type="Proteomes" id="UP000254000"/>
    </source>
</evidence>
<dbReference type="RefSeq" id="WP_015539683.1">
    <property type="nucleotide sequence ID" value="NZ_CABMMS010000010.1"/>
</dbReference>
<accession>A0A369LSI7</accession>
<dbReference type="Gene3D" id="1.20.1630.10">
    <property type="entry name" value="Formate dehydrogenase/DMSO reductase domain"/>
    <property type="match status" value="1"/>
</dbReference>
<dbReference type="OrthoDB" id="1807119at2"/>
<evidence type="ECO:0000256" key="1">
    <source>
        <dbReference type="ARBA" id="ARBA00004651"/>
    </source>
</evidence>
<keyword evidence="5" id="KW-1133">Transmembrane helix</keyword>
<evidence type="ECO:0000256" key="2">
    <source>
        <dbReference type="ARBA" id="ARBA00008929"/>
    </source>
</evidence>
<organism evidence="7 8">
    <name type="scientific">Gordonibacter pamelaeae</name>
    <dbReference type="NCBI Taxonomy" id="471189"/>
    <lineage>
        <taxon>Bacteria</taxon>
        <taxon>Bacillati</taxon>
        <taxon>Actinomycetota</taxon>
        <taxon>Coriobacteriia</taxon>
        <taxon>Eggerthellales</taxon>
        <taxon>Eggerthellaceae</taxon>
        <taxon>Gordonibacter</taxon>
    </lineage>
</organism>
<keyword evidence="6" id="KW-0472">Membrane</keyword>
<dbReference type="InterPro" id="IPR005614">
    <property type="entry name" value="NrfD-like"/>
</dbReference>
<evidence type="ECO:0000313" key="7">
    <source>
        <dbReference type="EMBL" id="RDB62112.1"/>
    </source>
</evidence>
<comment type="caution">
    <text evidence="7">The sequence shown here is derived from an EMBL/GenBank/DDBJ whole genome shotgun (WGS) entry which is preliminary data.</text>
</comment>
<dbReference type="InterPro" id="IPR052049">
    <property type="entry name" value="Electron_transfer_protein"/>
</dbReference>
<dbReference type="PANTHER" id="PTHR34856:SF2">
    <property type="entry name" value="PROTEIN NRFD"/>
    <property type="match status" value="1"/>
</dbReference>
<evidence type="ECO:0000256" key="4">
    <source>
        <dbReference type="ARBA" id="ARBA00022692"/>
    </source>
</evidence>
<evidence type="ECO:0000256" key="5">
    <source>
        <dbReference type="ARBA" id="ARBA00022989"/>
    </source>
</evidence>
<comment type="subcellular location">
    <subcellularLocation>
        <location evidence="1">Cell membrane</location>
        <topology evidence="1">Multi-pass membrane protein</topology>
    </subcellularLocation>
</comment>
<dbReference type="GO" id="GO:0005886">
    <property type="term" value="C:plasma membrane"/>
    <property type="evidence" value="ECO:0007669"/>
    <property type="project" value="UniProtKB-SubCell"/>
</dbReference>
<dbReference type="Pfam" id="PF03916">
    <property type="entry name" value="NrfD"/>
    <property type="match status" value="1"/>
</dbReference>
<dbReference type="EMBL" id="PPTS01000010">
    <property type="protein sequence ID" value="RDB62112.1"/>
    <property type="molecule type" value="Genomic_DNA"/>
</dbReference>
<keyword evidence="8" id="KW-1185">Reference proteome</keyword>
<evidence type="ECO:0000256" key="6">
    <source>
        <dbReference type="ARBA" id="ARBA00023136"/>
    </source>
</evidence>
<protein>
    <recommendedName>
        <fullName evidence="9">Polysulfide reductase</fullName>
    </recommendedName>
</protein>
<dbReference type="AlphaFoldDB" id="A0A369LSI7"/>
<dbReference type="GeneID" id="78360765"/>
<name>A0A369LSI7_9ACTN</name>
<gene>
    <name evidence="7" type="ORF">C1877_13780</name>
</gene>
<reference evidence="7 8" key="1">
    <citation type="journal article" date="2018" name="Elife">
        <title>Discovery and characterization of a prevalent human gut bacterial enzyme sufficient for the inactivation of a family of plant toxins.</title>
        <authorList>
            <person name="Koppel N."/>
            <person name="Bisanz J.E."/>
            <person name="Pandelia M.E."/>
            <person name="Turnbaugh P.J."/>
            <person name="Balskus E.P."/>
        </authorList>
    </citation>
    <scope>NUCLEOTIDE SEQUENCE [LARGE SCALE GENOMIC DNA]</scope>
    <source>
        <strain evidence="7 8">3C</strain>
    </source>
</reference>
<evidence type="ECO:0000256" key="3">
    <source>
        <dbReference type="ARBA" id="ARBA00022475"/>
    </source>
</evidence>
<proteinExistence type="inferred from homology"/>
<comment type="similarity">
    <text evidence="2">Belongs to the NrfD family.</text>
</comment>
<dbReference type="Proteomes" id="UP000254000">
    <property type="component" value="Unassembled WGS sequence"/>
</dbReference>
<evidence type="ECO:0008006" key="9">
    <source>
        <dbReference type="Google" id="ProtNLM"/>
    </source>
</evidence>
<dbReference type="PANTHER" id="PTHR34856">
    <property type="entry name" value="PROTEIN NRFD"/>
    <property type="match status" value="1"/>
</dbReference>
<keyword evidence="4" id="KW-0812">Transmembrane</keyword>